<keyword evidence="4 6" id="KW-0472">Membrane</keyword>
<sequence length="860" mass="94424">MEPTSIGETPERASFWQKAKAFGKKVVRYDDTEANRLGVPMVSVGDFARKHYQNPWQGTLDYIEGLFPFRRWILSYNLTWGVGDLISGITVGLVVVPQSMSYANVAGLKPEFGLYASFVGVVIYALFATSKDVTIGPVAVMSLQTHNAISHVLDTDAGRQYTDHPEIIAIALAFLCGVITLGIGLLRLGWIVEFIPAPAVSGFMTGSALTILAGQLPKLLGETKVNSNDPMYRIVINFFRRLPSAKTDAAFGVTALVFLYFVRWLCNWIAKRYPRHARTAFFVSVMRSAFVIIILTAASRAWVGTQYHDEKKYPISLILHVPRGFKHMGQPVLDQGLLSALGSELPASVIVLLLEHIAISKSFGRVNNYKINPNQELIAIGVTNMVGPCFGGYAATGSFSRSAIKSKSGVRTPIAGWVTAIVVLIAIYALSGVFYWIPNAALSAVIIHAVGDLIAPPALLYKFWLMNPLELLIFVAAVVVTIFSSVDYGVYVSVCLSAALLLVRIAHPRGHFLGVVHVQHENDGVVSTRQLRDVYVPMDNNDRMRDPSVVIRPPPPGILVYRVEESFTYPNASRMSDVILDKVKAETRPGKAINSVRAGDRPWNDPGPPNPLVIKAWRAMSFYYKRHPDAKSVDESHCQDVHAFAHDTRPHLRAIVLDFGSVGNVDTTSVQVLVDLRNAVEIYSGHRVEFHFAQILSPWIRRALLAGDFGTGSIRRHVRELAAVVPEGAVGDPREVGRYRPPPKGVKFAEDDDNGFPDATKRPPSDDIEAQPRIRTEMQCEEELKNSYSEFSGKPSNDANSLDHSANINVPVLWNNELTPFFHLDVSGAVSAALESTYTTDTPPSDAASTPSEDAPKATA</sequence>
<evidence type="ECO:0000256" key="5">
    <source>
        <dbReference type="SAM" id="MobiDB-lite"/>
    </source>
</evidence>
<feature type="transmembrane region" description="Helical" evidence="6">
    <location>
        <begin position="167"/>
        <end position="188"/>
    </location>
</feature>
<feature type="transmembrane region" description="Helical" evidence="6">
    <location>
        <begin position="443"/>
        <end position="464"/>
    </location>
</feature>
<accession>A0ABY8EPK7</accession>
<keyword evidence="3 6" id="KW-1133">Transmembrane helix</keyword>
<dbReference type="PROSITE" id="PS01130">
    <property type="entry name" value="SLC26A"/>
    <property type="match status" value="1"/>
</dbReference>
<name>A0ABY8EPK7_MALFU</name>
<dbReference type="EMBL" id="CP046235">
    <property type="protein sequence ID" value="WFD47506.1"/>
    <property type="molecule type" value="Genomic_DNA"/>
</dbReference>
<feature type="transmembrane region" description="Helical" evidence="6">
    <location>
        <begin position="249"/>
        <end position="270"/>
    </location>
</feature>
<gene>
    <name evidence="8" type="ORF">GLX27_002158</name>
</gene>
<dbReference type="InterPro" id="IPR036513">
    <property type="entry name" value="STAS_dom_sf"/>
</dbReference>
<dbReference type="Pfam" id="PF01740">
    <property type="entry name" value="STAS"/>
    <property type="match status" value="1"/>
</dbReference>
<dbReference type="InterPro" id="IPR018045">
    <property type="entry name" value="S04_transporter_CS"/>
</dbReference>
<evidence type="ECO:0000313" key="9">
    <source>
        <dbReference type="Proteomes" id="UP000818624"/>
    </source>
</evidence>
<evidence type="ECO:0000256" key="2">
    <source>
        <dbReference type="ARBA" id="ARBA00022692"/>
    </source>
</evidence>
<feature type="region of interest" description="Disordered" evidence="5">
    <location>
        <begin position="836"/>
        <end position="860"/>
    </location>
</feature>
<dbReference type="InterPro" id="IPR011547">
    <property type="entry name" value="SLC26A/SulP_dom"/>
</dbReference>
<dbReference type="NCBIfam" id="TIGR00815">
    <property type="entry name" value="sulP"/>
    <property type="match status" value="1"/>
</dbReference>
<keyword evidence="2 6" id="KW-0812">Transmembrane</keyword>
<feature type="transmembrane region" description="Helical" evidence="6">
    <location>
        <begin position="471"/>
        <end position="491"/>
    </location>
</feature>
<dbReference type="Gene3D" id="3.30.750.24">
    <property type="entry name" value="STAS domain"/>
    <property type="match status" value="1"/>
</dbReference>
<evidence type="ECO:0000256" key="6">
    <source>
        <dbReference type="SAM" id="Phobius"/>
    </source>
</evidence>
<feature type="transmembrane region" description="Helical" evidence="6">
    <location>
        <begin position="112"/>
        <end position="129"/>
    </location>
</feature>
<dbReference type="InterPro" id="IPR001902">
    <property type="entry name" value="SLC26A/SulP_fam"/>
</dbReference>
<reference evidence="8 9" key="1">
    <citation type="journal article" date="2020" name="Elife">
        <title>Loss of centromere function drives karyotype evolution in closely related Malassezia species.</title>
        <authorList>
            <person name="Sankaranarayanan S.R."/>
            <person name="Ianiri G."/>
            <person name="Coelho M.A."/>
            <person name="Reza M.H."/>
            <person name="Thimmappa B.C."/>
            <person name="Ganguly P."/>
            <person name="Vadnala R.N."/>
            <person name="Sun S."/>
            <person name="Siddharthan R."/>
            <person name="Tellgren-Roth C."/>
            <person name="Dawson T.L."/>
            <person name="Heitman J."/>
            <person name="Sanyal K."/>
        </authorList>
    </citation>
    <scope>NUCLEOTIDE SEQUENCE [LARGE SCALE GENOMIC DNA]</scope>
    <source>
        <strain evidence="8">CBS14141</strain>
    </source>
</reference>
<feature type="region of interest" description="Disordered" evidence="5">
    <location>
        <begin position="733"/>
        <end position="773"/>
    </location>
</feature>
<dbReference type="PROSITE" id="PS50801">
    <property type="entry name" value="STAS"/>
    <property type="match status" value="1"/>
</dbReference>
<feature type="transmembrane region" description="Helical" evidence="6">
    <location>
        <begin position="194"/>
        <end position="214"/>
    </location>
</feature>
<evidence type="ECO:0000256" key="1">
    <source>
        <dbReference type="ARBA" id="ARBA00004141"/>
    </source>
</evidence>
<feature type="domain" description="STAS" evidence="7">
    <location>
        <begin position="556"/>
        <end position="704"/>
    </location>
</feature>
<dbReference type="CDD" id="cd07042">
    <property type="entry name" value="STAS_SulP_like_sulfate_transporter"/>
    <property type="match status" value="1"/>
</dbReference>
<dbReference type="PANTHER" id="PTHR11814">
    <property type="entry name" value="SULFATE TRANSPORTER"/>
    <property type="match status" value="1"/>
</dbReference>
<dbReference type="Proteomes" id="UP000818624">
    <property type="component" value="Chromosome 2"/>
</dbReference>
<dbReference type="InterPro" id="IPR002645">
    <property type="entry name" value="STAS_dom"/>
</dbReference>
<dbReference type="Pfam" id="PF00916">
    <property type="entry name" value="Sulfate_transp"/>
    <property type="match status" value="1"/>
</dbReference>
<keyword evidence="9" id="KW-1185">Reference proteome</keyword>
<feature type="transmembrane region" description="Helical" evidence="6">
    <location>
        <begin position="78"/>
        <end position="100"/>
    </location>
</feature>
<feature type="transmembrane region" description="Helical" evidence="6">
    <location>
        <begin position="282"/>
        <end position="303"/>
    </location>
</feature>
<feature type="transmembrane region" description="Helical" evidence="6">
    <location>
        <begin position="414"/>
        <end position="437"/>
    </location>
</feature>
<organism evidence="8 9">
    <name type="scientific">Malassezia furfur</name>
    <name type="common">Pityriasis versicolor infection agent</name>
    <name type="synonym">Pityrosporum furfur</name>
    <dbReference type="NCBI Taxonomy" id="55194"/>
    <lineage>
        <taxon>Eukaryota</taxon>
        <taxon>Fungi</taxon>
        <taxon>Dikarya</taxon>
        <taxon>Basidiomycota</taxon>
        <taxon>Ustilaginomycotina</taxon>
        <taxon>Malasseziomycetes</taxon>
        <taxon>Malasseziales</taxon>
        <taxon>Malasseziaceae</taxon>
        <taxon>Malassezia</taxon>
    </lineage>
</organism>
<dbReference type="SUPFAM" id="SSF52091">
    <property type="entry name" value="SpoIIaa-like"/>
    <property type="match status" value="1"/>
</dbReference>
<proteinExistence type="predicted"/>
<evidence type="ECO:0000259" key="7">
    <source>
        <dbReference type="PROSITE" id="PS50801"/>
    </source>
</evidence>
<evidence type="ECO:0000313" key="8">
    <source>
        <dbReference type="EMBL" id="WFD47506.1"/>
    </source>
</evidence>
<protein>
    <recommendedName>
        <fullName evidence="7">STAS domain-containing protein</fullName>
    </recommendedName>
</protein>
<evidence type="ECO:0000256" key="4">
    <source>
        <dbReference type="ARBA" id="ARBA00023136"/>
    </source>
</evidence>
<feature type="compositionally biased region" description="Basic and acidic residues" evidence="5">
    <location>
        <begin position="759"/>
        <end position="773"/>
    </location>
</feature>
<comment type="subcellular location">
    <subcellularLocation>
        <location evidence="1">Membrane</location>
        <topology evidence="1">Multi-pass membrane protein</topology>
    </subcellularLocation>
</comment>
<feature type="compositionally biased region" description="Polar residues" evidence="5">
    <location>
        <begin position="836"/>
        <end position="852"/>
    </location>
</feature>
<evidence type="ECO:0000256" key="3">
    <source>
        <dbReference type="ARBA" id="ARBA00022989"/>
    </source>
</evidence>